<comment type="similarity">
    <text evidence="1">Belongs to the iron-sulfur cluster assembly SufBD family.</text>
</comment>
<dbReference type="InterPro" id="IPR055346">
    <property type="entry name" value="Fe-S_cluster_assembly_SufBD"/>
</dbReference>
<evidence type="ECO:0000259" key="2">
    <source>
        <dbReference type="Pfam" id="PF01458"/>
    </source>
</evidence>
<evidence type="ECO:0000313" key="4">
    <source>
        <dbReference type="Proteomes" id="UP000317158"/>
    </source>
</evidence>
<reference evidence="3 4" key="1">
    <citation type="journal article" date="2019" name="Nat. Microbiol.">
        <title>Wide diversity of methane and short-chain alkane metabolisms in uncultured archaea.</title>
        <authorList>
            <person name="Borrel G."/>
            <person name="Adam P.S."/>
            <person name="McKay L.J."/>
            <person name="Chen L.X."/>
            <person name="Sierra-Garcia I.N."/>
            <person name="Sieber C.M."/>
            <person name="Letourneur Q."/>
            <person name="Ghozlane A."/>
            <person name="Andersen G.L."/>
            <person name="Li W.J."/>
            <person name="Hallam S.J."/>
            <person name="Muyzer G."/>
            <person name="de Oliveira V.M."/>
            <person name="Inskeep W.P."/>
            <person name="Banfield J.F."/>
            <person name="Gribaldo S."/>
        </authorList>
    </citation>
    <scope>NUCLEOTIDE SEQUENCE [LARGE SCALE GENOMIC DNA]</scope>
    <source>
        <strain evidence="3">NM1a</strain>
    </source>
</reference>
<organism evidence="3 4">
    <name type="scientific">Methanoliparum thermophilum</name>
    <dbReference type="NCBI Taxonomy" id="2491083"/>
    <lineage>
        <taxon>Archaea</taxon>
        <taxon>Methanobacteriati</taxon>
        <taxon>Methanobacteriota</taxon>
        <taxon>Candidatus Methanoliparia</taxon>
        <taxon>Candidatus Methanoliparales</taxon>
        <taxon>Candidatus Methanoliparaceae</taxon>
        <taxon>Candidatus Methanoliparum</taxon>
    </lineage>
</organism>
<protein>
    <submittedName>
        <fullName evidence="3">SufD family Fe-S cluster assembly protein</fullName>
    </submittedName>
</protein>
<gene>
    <name evidence="3" type="ORF">EF806_02410</name>
</gene>
<dbReference type="InterPro" id="IPR037284">
    <property type="entry name" value="SUF_FeS_clus_asmbl_SufBD_sf"/>
</dbReference>
<comment type="caution">
    <text evidence="3">The sequence shown here is derived from an EMBL/GenBank/DDBJ whole genome shotgun (WGS) entry which is preliminary data.</text>
</comment>
<dbReference type="Proteomes" id="UP000317158">
    <property type="component" value="Unassembled WGS sequence"/>
</dbReference>
<evidence type="ECO:0000313" key="3">
    <source>
        <dbReference type="EMBL" id="RZN64916.1"/>
    </source>
</evidence>
<name>A0A520KSN0_METT2</name>
<dbReference type="GO" id="GO:0016226">
    <property type="term" value="P:iron-sulfur cluster assembly"/>
    <property type="evidence" value="ECO:0007669"/>
    <property type="project" value="InterPro"/>
</dbReference>
<dbReference type="EMBL" id="RXIF01000004">
    <property type="protein sequence ID" value="RZN64916.1"/>
    <property type="molecule type" value="Genomic_DNA"/>
</dbReference>
<sequence length="367" mass="41265">MPKNDKQDGYYKEDILKVGFDLEEKNRSGSYLQIDHSVLAEKSNLEDIEILNTVDALKKYDWLKDYWWKAVSPDKDEYTKEVDINQNYGYFIHVKPGAKVEFPIQSCLFVSKESTHQNVHNIIIVEEGAEVHVITGCSALHGVNNAFHIGVSEMYIKKGAKLTFTMIHLWGPEIFVRPRTGVIIEENGIYISNYICMNPVKDLQMSPVTYCGKNATALYQTVLYASEDSKMDVGSVIYLNGENSKTEVVSRTVARDDSEATVRGTIIGKNKKIKGHLECRGLMLSDNAIIHAIPELRAETADADLSHEAAVGKISEEEIEYLMSRGLNKEEAASVIVRGFLNIDIKDLPKQLEEEIQKKIDISMAGI</sequence>
<feature type="domain" description="SUF system FeS cluster assembly SufBD core" evidence="2">
    <location>
        <begin position="111"/>
        <end position="340"/>
    </location>
</feature>
<dbReference type="PANTHER" id="PTHR30508">
    <property type="entry name" value="FES CLUSTER ASSEMBLY PROTEIN SUF"/>
    <property type="match status" value="1"/>
</dbReference>
<dbReference type="SUPFAM" id="SSF101960">
    <property type="entry name" value="Stabilizer of iron transporter SufD"/>
    <property type="match status" value="1"/>
</dbReference>
<dbReference type="Pfam" id="PF01458">
    <property type="entry name" value="SUFBD_core"/>
    <property type="match status" value="1"/>
</dbReference>
<accession>A0A520KSN0</accession>
<proteinExistence type="inferred from homology"/>
<dbReference type="InterPro" id="IPR000825">
    <property type="entry name" value="SUF_FeS_clus_asmbl_SufBD_core"/>
</dbReference>
<dbReference type="AlphaFoldDB" id="A0A520KSN0"/>
<dbReference type="PANTHER" id="PTHR30508:SF1">
    <property type="entry name" value="UPF0051 PROTEIN ABCI8, CHLOROPLASTIC-RELATED"/>
    <property type="match status" value="1"/>
</dbReference>
<evidence type="ECO:0000256" key="1">
    <source>
        <dbReference type="ARBA" id="ARBA00043967"/>
    </source>
</evidence>